<feature type="transmembrane region" description="Helical" evidence="6">
    <location>
        <begin position="203"/>
        <end position="222"/>
    </location>
</feature>
<dbReference type="PANTHER" id="PTHR43124:SF3">
    <property type="entry name" value="CHLORAMPHENICOL EFFLUX PUMP RV0191"/>
    <property type="match status" value="1"/>
</dbReference>
<feature type="transmembrane region" description="Helical" evidence="6">
    <location>
        <begin position="164"/>
        <end position="182"/>
    </location>
</feature>
<dbReference type="Gene3D" id="1.20.1250.20">
    <property type="entry name" value="MFS general substrate transporter like domains"/>
    <property type="match status" value="2"/>
</dbReference>
<evidence type="ECO:0000256" key="2">
    <source>
        <dbReference type="ARBA" id="ARBA00022475"/>
    </source>
</evidence>
<proteinExistence type="predicted"/>
<dbReference type="GO" id="GO:0005886">
    <property type="term" value="C:plasma membrane"/>
    <property type="evidence" value="ECO:0007669"/>
    <property type="project" value="UniProtKB-SubCell"/>
</dbReference>
<dbReference type="InterPro" id="IPR050189">
    <property type="entry name" value="MFS_Efflux_Transporters"/>
</dbReference>
<dbReference type="InterPro" id="IPR036259">
    <property type="entry name" value="MFS_trans_sf"/>
</dbReference>
<feature type="transmembrane region" description="Helical" evidence="6">
    <location>
        <begin position="38"/>
        <end position="57"/>
    </location>
</feature>
<accession>A0A1S8YRR2</accession>
<evidence type="ECO:0000256" key="5">
    <source>
        <dbReference type="ARBA" id="ARBA00023136"/>
    </source>
</evidence>
<reference evidence="8 9" key="1">
    <citation type="submission" date="2016-12" db="EMBL/GenBank/DDBJ databases">
        <title>Izhakiella australiana sp. nov. of genus Izhakiella isolated from Australian desert.</title>
        <authorList>
            <person name="Ji M."/>
        </authorList>
    </citation>
    <scope>NUCLEOTIDE SEQUENCE [LARGE SCALE GENOMIC DNA]</scope>
    <source>
        <strain evidence="8 9">D4N98</strain>
    </source>
</reference>
<feature type="transmembrane region" description="Helical" evidence="6">
    <location>
        <begin position="242"/>
        <end position="263"/>
    </location>
</feature>
<feature type="transmembrane region" description="Helical" evidence="6">
    <location>
        <begin position="349"/>
        <end position="373"/>
    </location>
</feature>
<evidence type="ECO:0000259" key="7">
    <source>
        <dbReference type="PROSITE" id="PS50850"/>
    </source>
</evidence>
<gene>
    <name evidence="8" type="ORF">BTJ39_01610</name>
</gene>
<dbReference type="Proteomes" id="UP000190667">
    <property type="component" value="Unassembled WGS sequence"/>
</dbReference>
<evidence type="ECO:0000256" key="3">
    <source>
        <dbReference type="ARBA" id="ARBA00022692"/>
    </source>
</evidence>
<dbReference type="AlphaFoldDB" id="A0A1S8YRR2"/>
<dbReference type="InterPro" id="IPR011701">
    <property type="entry name" value="MFS"/>
</dbReference>
<feature type="transmembrane region" description="Helical" evidence="6">
    <location>
        <begin position="69"/>
        <end position="90"/>
    </location>
</feature>
<feature type="transmembrane region" description="Helical" evidence="6">
    <location>
        <begin position="134"/>
        <end position="158"/>
    </location>
</feature>
<evidence type="ECO:0000313" key="9">
    <source>
        <dbReference type="Proteomes" id="UP000190667"/>
    </source>
</evidence>
<dbReference type="InterPro" id="IPR020846">
    <property type="entry name" value="MFS_dom"/>
</dbReference>
<evidence type="ECO:0000313" key="8">
    <source>
        <dbReference type="EMBL" id="OON41881.1"/>
    </source>
</evidence>
<keyword evidence="5 6" id="KW-0472">Membrane</keyword>
<comment type="caution">
    <text evidence="8">The sequence shown here is derived from an EMBL/GenBank/DDBJ whole genome shotgun (WGS) entry which is preliminary data.</text>
</comment>
<feature type="domain" description="Major facilitator superfamily (MFS) profile" evidence="7">
    <location>
        <begin position="4"/>
        <end position="378"/>
    </location>
</feature>
<dbReference type="OrthoDB" id="2957247at2"/>
<keyword evidence="3 6" id="KW-0812">Transmembrane</keyword>
<dbReference type="EMBL" id="MRUL01000001">
    <property type="protein sequence ID" value="OON41881.1"/>
    <property type="molecule type" value="Genomic_DNA"/>
</dbReference>
<feature type="transmembrane region" description="Helical" evidence="6">
    <location>
        <begin position="96"/>
        <end position="122"/>
    </location>
</feature>
<sequence length="381" mass="38998">MRSAVALGATGFALIAVTYGMARFSWGLMMPSVASDIPFSPAIAGIIAASSYLSYCLSTSAASLLTRRFGARMTAIAAALCAATGLGLLACAASPAMLAVSLFIAGLSAGLASPALAAAVSLSVTGRHQTLVNTVINAGTSAGIILCVPVIFLLAGSWRLACEVFAALALLCLLPTLRYLPACRQQAPQQNQGSWRGMMRCRMVTRLAFIAFISGIASAAWWSFGPDILRHYAGLSKQTTSMLWLVSGGAGILGALTGPLAAFISLRQVYRLSQLCMATPLLLLALMPHFSWWLFPAVALGGAGYVTLSGVLLVCGAASTPASPASGVGVAFFMFAAGQIGGSLAFGQFYAAAGALPALSAFAALALLMMLVVPPDDTLTA</sequence>
<dbReference type="PANTHER" id="PTHR43124">
    <property type="entry name" value="PURINE EFFLUX PUMP PBUE"/>
    <property type="match status" value="1"/>
</dbReference>
<protein>
    <submittedName>
        <fullName evidence="8">MFS transporter</fullName>
    </submittedName>
</protein>
<dbReference type="GO" id="GO:0022857">
    <property type="term" value="F:transmembrane transporter activity"/>
    <property type="evidence" value="ECO:0007669"/>
    <property type="project" value="InterPro"/>
</dbReference>
<evidence type="ECO:0000256" key="4">
    <source>
        <dbReference type="ARBA" id="ARBA00022989"/>
    </source>
</evidence>
<dbReference type="SUPFAM" id="SSF103473">
    <property type="entry name" value="MFS general substrate transporter"/>
    <property type="match status" value="1"/>
</dbReference>
<evidence type="ECO:0000256" key="1">
    <source>
        <dbReference type="ARBA" id="ARBA00004651"/>
    </source>
</evidence>
<comment type="subcellular location">
    <subcellularLocation>
        <location evidence="1">Cell membrane</location>
        <topology evidence="1">Multi-pass membrane protein</topology>
    </subcellularLocation>
</comment>
<keyword evidence="2" id="KW-1003">Cell membrane</keyword>
<dbReference type="RefSeq" id="WP_078000906.1">
    <property type="nucleotide sequence ID" value="NZ_MRUL01000001.1"/>
</dbReference>
<feature type="transmembrane region" description="Helical" evidence="6">
    <location>
        <begin position="307"/>
        <end position="337"/>
    </location>
</feature>
<dbReference type="PROSITE" id="PS50850">
    <property type="entry name" value="MFS"/>
    <property type="match status" value="1"/>
</dbReference>
<keyword evidence="4 6" id="KW-1133">Transmembrane helix</keyword>
<dbReference type="STRING" id="1926881.BTJ39_01610"/>
<dbReference type="Pfam" id="PF07690">
    <property type="entry name" value="MFS_1"/>
    <property type="match status" value="1"/>
</dbReference>
<keyword evidence="9" id="KW-1185">Reference proteome</keyword>
<name>A0A1S8YRR2_9GAMM</name>
<organism evidence="8 9">
    <name type="scientific">Izhakiella australiensis</name>
    <dbReference type="NCBI Taxonomy" id="1926881"/>
    <lineage>
        <taxon>Bacteria</taxon>
        <taxon>Pseudomonadati</taxon>
        <taxon>Pseudomonadota</taxon>
        <taxon>Gammaproteobacteria</taxon>
        <taxon>Enterobacterales</taxon>
        <taxon>Erwiniaceae</taxon>
        <taxon>Izhakiella</taxon>
    </lineage>
</organism>
<evidence type="ECO:0000256" key="6">
    <source>
        <dbReference type="SAM" id="Phobius"/>
    </source>
</evidence>